<keyword evidence="12" id="KW-0732">Signal</keyword>
<dbReference type="InterPro" id="IPR036097">
    <property type="entry name" value="HisK_dim/P_sf"/>
</dbReference>
<keyword evidence="8 11" id="KW-1133">Transmembrane helix</keyword>
<dbReference type="Gene3D" id="6.10.340.10">
    <property type="match status" value="1"/>
</dbReference>
<dbReference type="Gene3D" id="3.30.565.10">
    <property type="entry name" value="Histidine kinase-like ATPase, C-terminal domain"/>
    <property type="match status" value="1"/>
</dbReference>
<dbReference type="CDD" id="cd06225">
    <property type="entry name" value="HAMP"/>
    <property type="match status" value="1"/>
</dbReference>
<evidence type="ECO:0000256" key="5">
    <source>
        <dbReference type="ARBA" id="ARBA00022679"/>
    </source>
</evidence>
<keyword evidence="10 11" id="KW-0472">Membrane</keyword>
<dbReference type="CDD" id="cd00075">
    <property type="entry name" value="HATPase"/>
    <property type="match status" value="1"/>
</dbReference>
<dbReference type="Pfam" id="PF02518">
    <property type="entry name" value="HATPase_c"/>
    <property type="match status" value="1"/>
</dbReference>
<protein>
    <recommendedName>
        <fullName evidence="3">histidine kinase</fullName>
        <ecNumber evidence="3">2.7.13.3</ecNumber>
    </recommendedName>
</protein>
<proteinExistence type="predicted"/>
<evidence type="ECO:0000256" key="4">
    <source>
        <dbReference type="ARBA" id="ARBA00022553"/>
    </source>
</evidence>
<feature type="domain" description="HAMP" evidence="14">
    <location>
        <begin position="182"/>
        <end position="235"/>
    </location>
</feature>
<feature type="transmembrane region" description="Helical" evidence="11">
    <location>
        <begin position="158"/>
        <end position="181"/>
    </location>
</feature>
<accession>A0ABS9TPP2</accession>
<evidence type="ECO:0000259" key="14">
    <source>
        <dbReference type="PROSITE" id="PS50885"/>
    </source>
</evidence>
<dbReference type="EMBL" id="JAKXMK010000033">
    <property type="protein sequence ID" value="MCH6170505.1"/>
    <property type="molecule type" value="Genomic_DNA"/>
</dbReference>
<dbReference type="SMART" id="SM00388">
    <property type="entry name" value="HisKA"/>
    <property type="match status" value="1"/>
</dbReference>
<gene>
    <name evidence="15" type="ORF">MMF94_32790</name>
</gene>
<dbReference type="InterPro" id="IPR003594">
    <property type="entry name" value="HATPase_dom"/>
</dbReference>
<keyword evidence="9" id="KW-0902">Two-component regulatory system</keyword>
<organism evidence="15 16">
    <name type="scientific">Pseudonocardia alaniniphila</name>
    <dbReference type="NCBI Taxonomy" id="75291"/>
    <lineage>
        <taxon>Bacteria</taxon>
        <taxon>Bacillati</taxon>
        <taxon>Actinomycetota</taxon>
        <taxon>Actinomycetes</taxon>
        <taxon>Pseudonocardiales</taxon>
        <taxon>Pseudonocardiaceae</taxon>
        <taxon>Pseudonocardia</taxon>
    </lineage>
</organism>
<dbReference type="PRINTS" id="PR00344">
    <property type="entry name" value="BCTRLSENSOR"/>
</dbReference>
<keyword evidence="6 11" id="KW-0812">Transmembrane</keyword>
<dbReference type="Pfam" id="PF00512">
    <property type="entry name" value="HisKA"/>
    <property type="match status" value="1"/>
</dbReference>
<dbReference type="SUPFAM" id="SSF158472">
    <property type="entry name" value="HAMP domain-like"/>
    <property type="match status" value="1"/>
</dbReference>
<evidence type="ECO:0000259" key="13">
    <source>
        <dbReference type="PROSITE" id="PS50109"/>
    </source>
</evidence>
<dbReference type="SMART" id="SM00304">
    <property type="entry name" value="HAMP"/>
    <property type="match status" value="1"/>
</dbReference>
<dbReference type="Gene3D" id="1.10.287.130">
    <property type="match status" value="1"/>
</dbReference>
<dbReference type="PROSITE" id="PS50885">
    <property type="entry name" value="HAMP"/>
    <property type="match status" value="1"/>
</dbReference>
<evidence type="ECO:0000256" key="10">
    <source>
        <dbReference type="ARBA" id="ARBA00023136"/>
    </source>
</evidence>
<dbReference type="SUPFAM" id="SSF47384">
    <property type="entry name" value="Homodimeric domain of signal transducing histidine kinase"/>
    <property type="match status" value="1"/>
</dbReference>
<name>A0ABS9TPP2_9PSEU</name>
<keyword evidence="16" id="KW-1185">Reference proteome</keyword>
<feature type="chain" id="PRO_5046393245" description="histidine kinase" evidence="12">
    <location>
        <begin position="22"/>
        <end position="463"/>
    </location>
</feature>
<dbReference type="SUPFAM" id="SSF55874">
    <property type="entry name" value="ATPase domain of HSP90 chaperone/DNA topoisomerase II/histidine kinase"/>
    <property type="match status" value="1"/>
</dbReference>
<dbReference type="PANTHER" id="PTHR45436:SF5">
    <property type="entry name" value="SENSOR HISTIDINE KINASE TRCS"/>
    <property type="match status" value="1"/>
</dbReference>
<dbReference type="Proteomes" id="UP001299970">
    <property type="component" value="Unassembled WGS sequence"/>
</dbReference>
<dbReference type="PANTHER" id="PTHR45436">
    <property type="entry name" value="SENSOR HISTIDINE KINASE YKOH"/>
    <property type="match status" value="1"/>
</dbReference>
<dbReference type="InterPro" id="IPR003660">
    <property type="entry name" value="HAMP_dom"/>
</dbReference>
<feature type="domain" description="Histidine kinase" evidence="13">
    <location>
        <begin position="243"/>
        <end position="463"/>
    </location>
</feature>
<keyword evidence="7 15" id="KW-0418">Kinase</keyword>
<dbReference type="InterPro" id="IPR036890">
    <property type="entry name" value="HATPase_C_sf"/>
</dbReference>
<dbReference type="RefSeq" id="WP_241041315.1">
    <property type="nucleotide sequence ID" value="NZ_BAAAJF010000050.1"/>
</dbReference>
<dbReference type="InterPro" id="IPR004358">
    <property type="entry name" value="Sig_transdc_His_kin-like_C"/>
</dbReference>
<evidence type="ECO:0000256" key="1">
    <source>
        <dbReference type="ARBA" id="ARBA00000085"/>
    </source>
</evidence>
<evidence type="ECO:0000313" key="15">
    <source>
        <dbReference type="EMBL" id="MCH6170505.1"/>
    </source>
</evidence>
<sequence length="463" mass="47845">MRRRLLLVLSAFSVATVAAFALPLLDSTAAERTQRFVLARTADMDRFAAYAQQADQDTGTALAEEVRAHSVLYGEGVVVVDRSGRPIVEAGLDVDDPGVLAAVDAALRNQPAARPERLGPGSDEPVLFARPVGTGTQVEGAVVLRASPAGAAADIATAWTAILLGALAAAVAFAALALVVARWVLRPVAELAGGVRAVAEGHPGAHVSPRGGPSELRELATAFNRMSDVVSTSAEQQRRLVADTSHQLRNPLAALRLRVDALDAHVPDDGRRTYRSTLAEVERLESLLDGMLDLASAESRATDLAAGDAGGEQADIGTVVAEQVELWAPVAERAGVRLVVTDGPAAEVACSASELAQLLDVLLDNAVKHAGATATARVGWTAAGTPGARRVRLEVRDDGPGLPAEDLGRATQRFWRSAQANGSRGSGLGLAIAERLATARGGALRLAPAPGGGLAVTVELPCL</sequence>
<dbReference type="InterPro" id="IPR003661">
    <property type="entry name" value="HisK_dim/P_dom"/>
</dbReference>
<comment type="catalytic activity">
    <reaction evidence="1">
        <text>ATP + protein L-histidine = ADP + protein N-phospho-L-histidine.</text>
        <dbReference type="EC" id="2.7.13.3"/>
    </reaction>
</comment>
<dbReference type="PROSITE" id="PS50109">
    <property type="entry name" value="HIS_KIN"/>
    <property type="match status" value="1"/>
</dbReference>
<evidence type="ECO:0000256" key="6">
    <source>
        <dbReference type="ARBA" id="ARBA00022692"/>
    </source>
</evidence>
<dbReference type="InterPro" id="IPR005467">
    <property type="entry name" value="His_kinase_dom"/>
</dbReference>
<evidence type="ECO:0000256" key="9">
    <source>
        <dbReference type="ARBA" id="ARBA00023012"/>
    </source>
</evidence>
<feature type="signal peptide" evidence="12">
    <location>
        <begin position="1"/>
        <end position="21"/>
    </location>
</feature>
<evidence type="ECO:0000256" key="7">
    <source>
        <dbReference type="ARBA" id="ARBA00022777"/>
    </source>
</evidence>
<reference evidence="15 16" key="1">
    <citation type="submission" date="2022-03" db="EMBL/GenBank/DDBJ databases">
        <title>Pseudonocardia alaer sp. nov., a novel actinomycete isolated from reed forest soil.</title>
        <authorList>
            <person name="Wang L."/>
        </authorList>
    </citation>
    <scope>NUCLEOTIDE SEQUENCE [LARGE SCALE GENOMIC DNA]</scope>
    <source>
        <strain evidence="15 16">Y-16303</strain>
    </source>
</reference>
<keyword evidence="5" id="KW-0808">Transferase</keyword>
<dbReference type="InterPro" id="IPR050428">
    <property type="entry name" value="TCS_sensor_his_kinase"/>
</dbReference>
<dbReference type="SMART" id="SM00387">
    <property type="entry name" value="HATPase_c"/>
    <property type="match status" value="1"/>
</dbReference>
<dbReference type="CDD" id="cd00082">
    <property type="entry name" value="HisKA"/>
    <property type="match status" value="1"/>
</dbReference>
<evidence type="ECO:0000256" key="11">
    <source>
        <dbReference type="SAM" id="Phobius"/>
    </source>
</evidence>
<dbReference type="Pfam" id="PF00672">
    <property type="entry name" value="HAMP"/>
    <property type="match status" value="1"/>
</dbReference>
<dbReference type="EC" id="2.7.13.3" evidence="3"/>
<comment type="subcellular location">
    <subcellularLocation>
        <location evidence="2">Cell membrane</location>
    </subcellularLocation>
</comment>
<evidence type="ECO:0000313" key="16">
    <source>
        <dbReference type="Proteomes" id="UP001299970"/>
    </source>
</evidence>
<evidence type="ECO:0000256" key="3">
    <source>
        <dbReference type="ARBA" id="ARBA00012438"/>
    </source>
</evidence>
<dbReference type="GO" id="GO:0016301">
    <property type="term" value="F:kinase activity"/>
    <property type="evidence" value="ECO:0007669"/>
    <property type="project" value="UniProtKB-KW"/>
</dbReference>
<evidence type="ECO:0000256" key="2">
    <source>
        <dbReference type="ARBA" id="ARBA00004236"/>
    </source>
</evidence>
<comment type="caution">
    <text evidence="15">The sequence shown here is derived from an EMBL/GenBank/DDBJ whole genome shotgun (WGS) entry which is preliminary data.</text>
</comment>
<evidence type="ECO:0000256" key="12">
    <source>
        <dbReference type="SAM" id="SignalP"/>
    </source>
</evidence>
<keyword evidence="4" id="KW-0597">Phosphoprotein</keyword>
<evidence type="ECO:0000256" key="8">
    <source>
        <dbReference type="ARBA" id="ARBA00022989"/>
    </source>
</evidence>